<feature type="domain" description="MobA-like NTP transferase" evidence="2">
    <location>
        <begin position="10"/>
        <end position="173"/>
    </location>
</feature>
<evidence type="ECO:0000313" key="4">
    <source>
        <dbReference type="Proteomes" id="UP001236806"/>
    </source>
</evidence>
<evidence type="ECO:0000313" key="3">
    <source>
        <dbReference type="EMBL" id="MDQ0675901.1"/>
    </source>
</evidence>
<dbReference type="InterPro" id="IPR025877">
    <property type="entry name" value="MobA-like_NTP_Trfase"/>
</dbReference>
<dbReference type="RefSeq" id="WP_306638197.1">
    <property type="nucleotide sequence ID" value="NZ_JAUSXB010000001.1"/>
</dbReference>
<name>A0ABU0PPP2_9MICC</name>
<gene>
    <name evidence="3" type="ORF">QFZ36_003462</name>
</gene>
<proteinExistence type="predicted"/>
<sequence length="215" mass="21799">MEQNRLDFDALVLAGGRSSRLGGVPKQGLVFEGATLLQRSLAACSAASLTAVVGPDPGPLPAGVVACREEPEFAGPAAAVAAGLEALGRAGGGRDFTLVLACDMPRVTGAVQALAESLALAGYAGDGVMACSEDGTAQMLVGFYRTDGLKRAVQELASRGRLIDGSMRSLLASLDLQLVTVPAGTTADVDTWDDAAALGVDAGKPDVRQDRRGSS</sequence>
<dbReference type="Gene3D" id="3.90.550.10">
    <property type="entry name" value="Spore Coat Polysaccharide Biosynthesis Protein SpsA, Chain A"/>
    <property type="match status" value="1"/>
</dbReference>
<dbReference type="Pfam" id="PF12804">
    <property type="entry name" value="NTP_transf_3"/>
    <property type="match status" value="1"/>
</dbReference>
<evidence type="ECO:0000256" key="1">
    <source>
        <dbReference type="ARBA" id="ARBA00022679"/>
    </source>
</evidence>
<keyword evidence="4" id="KW-1185">Reference proteome</keyword>
<dbReference type="SUPFAM" id="SSF53448">
    <property type="entry name" value="Nucleotide-diphospho-sugar transferases"/>
    <property type="match status" value="1"/>
</dbReference>
<evidence type="ECO:0000259" key="2">
    <source>
        <dbReference type="Pfam" id="PF12804"/>
    </source>
</evidence>
<dbReference type="EMBL" id="JAUSXB010000001">
    <property type="protein sequence ID" value="MDQ0675901.1"/>
    <property type="molecule type" value="Genomic_DNA"/>
</dbReference>
<comment type="caution">
    <text evidence="3">The sequence shown here is derived from an EMBL/GenBank/DDBJ whole genome shotgun (WGS) entry which is preliminary data.</text>
</comment>
<dbReference type="PANTHER" id="PTHR19136">
    <property type="entry name" value="MOLYBDENUM COFACTOR GUANYLYLTRANSFERASE"/>
    <property type="match status" value="1"/>
</dbReference>
<organism evidence="3 4">
    <name type="scientific">Pseudarthrobacter siccitolerans</name>
    <dbReference type="NCBI Taxonomy" id="861266"/>
    <lineage>
        <taxon>Bacteria</taxon>
        <taxon>Bacillati</taxon>
        <taxon>Actinomycetota</taxon>
        <taxon>Actinomycetes</taxon>
        <taxon>Micrococcales</taxon>
        <taxon>Micrococcaceae</taxon>
        <taxon>Pseudarthrobacter</taxon>
    </lineage>
</organism>
<accession>A0ABU0PPP2</accession>
<keyword evidence="1" id="KW-0808">Transferase</keyword>
<dbReference type="PANTHER" id="PTHR19136:SF81">
    <property type="entry name" value="MOLYBDENUM COFACTOR GUANYLYLTRANSFERASE"/>
    <property type="match status" value="1"/>
</dbReference>
<reference evidence="3 4" key="1">
    <citation type="submission" date="2023-07" db="EMBL/GenBank/DDBJ databases">
        <title>Comparative genomics of wheat-associated soil bacteria to identify genetic determinants of phenazine resistance.</title>
        <authorList>
            <person name="Mouncey N."/>
        </authorList>
    </citation>
    <scope>NUCLEOTIDE SEQUENCE [LARGE SCALE GENOMIC DNA]</scope>
    <source>
        <strain evidence="3 4">W1I3</strain>
    </source>
</reference>
<dbReference type="Proteomes" id="UP001236806">
    <property type="component" value="Unassembled WGS sequence"/>
</dbReference>
<dbReference type="InterPro" id="IPR029044">
    <property type="entry name" value="Nucleotide-diphossugar_trans"/>
</dbReference>
<protein>
    <submittedName>
        <fullName evidence="3">Molybdopterin-guanine dinucleotide biosynthesis protein A</fullName>
    </submittedName>
</protein>